<keyword evidence="3" id="KW-1185">Reference proteome</keyword>
<dbReference type="SUPFAM" id="SSF53383">
    <property type="entry name" value="PLP-dependent transferases"/>
    <property type="match status" value="1"/>
</dbReference>
<dbReference type="InterPro" id="IPR004839">
    <property type="entry name" value="Aminotransferase_I/II_large"/>
</dbReference>
<dbReference type="PaxDb" id="35128-Thaps11341"/>
<dbReference type="Pfam" id="PF00155">
    <property type="entry name" value="Aminotran_1_2"/>
    <property type="match status" value="1"/>
</dbReference>
<dbReference type="Proteomes" id="UP000001449">
    <property type="component" value="Unassembled WGS sequence"/>
</dbReference>
<evidence type="ECO:0000259" key="1">
    <source>
        <dbReference type="Pfam" id="PF00155"/>
    </source>
</evidence>
<sequence length="393" mass="44643">MNEPWSKRHKREFKGCQYSLSNSFAQPLTQPELVQFTKDGGHTELLDLYHNHDLEYVPNGGSIDLRRDIARVVYHDKLSAENILVFPGGQVAIQTTSLLFAKGCHSIVFTPGYQSTVESPGWSLGNEGVTKIERRAENDWQIDPQKVREAIRENTKYLILNEPYNPGGIVMSLEQQSEIIEICRQHDIVILCDEVYRLLEHDPSQTRIPPMANAYERGVSCVTKSKPWGGCGITIGWLACSDVSMIQRLVDVQYFGTACVSRASEIQGRMVLASSDAILEDRRTIILRNKALLQAFIEVRYKEWFAWRRPNAGAIAFVEFRGPWTSKKLGVHLNEADISIKPAYCFTDTVTSEVDQYFRVGFGEKKFPLALEALAKFVDRHEAAWRVVEEDVK</sequence>
<evidence type="ECO:0000313" key="3">
    <source>
        <dbReference type="Proteomes" id="UP000001449"/>
    </source>
</evidence>
<dbReference type="Gene3D" id="3.40.640.10">
    <property type="entry name" value="Type I PLP-dependent aspartate aminotransferase-like (Major domain)"/>
    <property type="match status" value="1"/>
</dbReference>
<organism evidence="2 3">
    <name type="scientific">Thalassiosira pseudonana</name>
    <name type="common">Marine diatom</name>
    <name type="synonym">Cyclotella nana</name>
    <dbReference type="NCBI Taxonomy" id="35128"/>
    <lineage>
        <taxon>Eukaryota</taxon>
        <taxon>Sar</taxon>
        <taxon>Stramenopiles</taxon>
        <taxon>Ochrophyta</taxon>
        <taxon>Bacillariophyta</taxon>
        <taxon>Coscinodiscophyceae</taxon>
        <taxon>Thalassiosirophycidae</taxon>
        <taxon>Thalassiosirales</taxon>
        <taxon>Thalassiosiraceae</taxon>
        <taxon>Thalassiosira</taxon>
    </lineage>
</organism>
<gene>
    <name evidence="2" type="ORF">THAPSDRAFT_11341</name>
</gene>
<dbReference type="Gene3D" id="3.90.1150.10">
    <property type="entry name" value="Aspartate Aminotransferase, domain 1"/>
    <property type="match status" value="1"/>
</dbReference>
<dbReference type="InterPro" id="IPR015421">
    <property type="entry name" value="PyrdxlP-dep_Trfase_major"/>
</dbReference>
<dbReference type="CDD" id="cd00609">
    <property type="entry name" value="AAT_like"/>
    <property type="match status" value="1"/>
</dbReference>
<name>B8LDR5_THAPS</name>
<reference evidence="2 3" key="2">
    <citation type="journal article" date="2008" name="Nature">
        <title>The Phaeodactylum genome reveals the evolutionary history of diatom genomes.</title>
        <authorList>
            <person name="Bowler C."/>
            <person name="Allen A.E."/>
            <person name="Badger J.H."/>
            <person name="Grimwood J."/>
            <person name="Jabbari K."/>
            <person name="Kuo A."/>
            <person name="Maheswari U."/>
            <person name="Martens C."/>
            <person name="Maumus F."/>
            <person name="Otillar R.P."/>
            <person name="Rayko E."/>
            <person name="Salamov A."/>
            <person name="Vandepoele K."/>
            <person name="Beszteri B."/>
            <person name="Gruber A."/>
            <person name="Heijde M."/>
            <person name="Katinka M."/>
            <person name="Mock T."/>
            <person name="Valentin K."/>
            <person name="Verret F."/>
            <person name="Berges J.A."/>
            <person name="Brownlee C."/>
            <person name="Cadoret J.P."/>
            <person name="Chiovitti A."/>
            <person name="Choi C.J."/>
            <person name="Coesel S."/>
            <person name="De Martino A."/>
            <person name="Detter J.C."/>
            <person name="Durkin C."/>
            <person name="Falciatore A."/>
            <person name="Fournet J."/>
            <person name="Haruta M."/>
            <person name="Huysman M.J."/>
            <person name="Jenkins B.D."/>
            <person name="Jiroutova K."/>
            <person name="Jorgensen R.E."/>
            <person name="Joubert Y."/>
            <person name="Kaplan A."/>
            <person name="Kroger N."/>
            <person name="Kroth P.G."/>
            <person name="La Roche J."/>
            <person name="Lindquist E."/>
            <person name="Lommer M."/>
            <person name="Martin-Jezequel V."/>
            <person name="Lopez P.J."/>
            <person name="Lucas S."/>
            <person name="Mangogna M."/>
            <person name="McGinnis K."/>
            <person name="Medlin L.K."/>
            <person name="Montsant A."/>
            <person name="Oudot-Le Secq M.P."/>
            <person name="Napoli C."/>
            <person name="Obornik M."/>
            <person name="Parker M.S."/>
            <person name="Petit J.L."/>
            <person name="Porcel B.M."/>
            <person name="Poulsen N."/>
            <person name="Robison M."/>
            <person name="Rychlewski L."/>
            <person name="Rynearson T.A."/>
            <person name="Schmutz J."/>
            <person name="Shapiro H."/>
            <person name="Siaut M."/>
            <person name="Stanley M."/>
            <person name="Sussman M.R."/>
            <person name="Taylor A.R."/>
            <person name="Vardi A."/>
            <person name="von Dassow P."/>
            <person name="Vyverman W."/>
            <person name="Willis A."/>
            <person name="Wyrwicz L.S."/>
            <person name="Rokhsar D.S."/>
            <person name="Weissenbach J."/>
            <person name="Armbrust E.V."/>
            <person name="Green B.R."/>
            <person name="Van de Peer Y."/>
            <person name="Grigoriev I.V."/>
        </authorList>
    </citation>
    <scope>NUCLEOTIDE SEQUENCE [LARGE SCALE GENOMIC DNA]</scope>
    <source>
        <strain evidence="2 3">CCMP1335</strain>
    </source>
</reference>
<dbReference type="STRING" id="35128.B8LDR5"/>
<dbReference type="KEGG" id="tps:THAPSDRAFT_11341"/>
<dbReference type="GO" id="GO:0030170">
    <property type="term" value="F:pyridoxal phosphate binding"/>
    <property type="evidence" value="ECO:0007669"/>
    <property type="project" value="InterPro"/>
</dbReference>
<proteinExistence type="predicted"/>
<evidence type="ECO:0000313" key="2">
    <source>
        <dbReference type="EMBL" id="EED86527.1"/>
    </source>
</evidence>
<accession>B8LDR5</accession>
<dbReference type="InterPro" id="IPR015424">
    <property type="entry name" value="PyrdxlP-dep_Trfase"/>
</dbReference>
<dbReference type="InterPro" id="IPR015422">
    <property type="entry name" value="PyrdxlP-dep_Trfase_small"/>
</dbReference>
<dbReference type="PANTHER" id="PTHR43510:SF1">
    <property type="entry name" value="AMINOTRANSFERASE FUNCTION, HYPOTHETICAL (EUROFUNG)"/>
    <property type="match status" value="1"/>
</dbReference>
<reference evidence="2 3" key="1">
    <citation type="journal article" date="2004" name="Science">
        <title>The genome of the diatom Thalassiosira pseudonana: ecology, evolution, and metabolism.</title>
        <authorList>
            <person name="Armbrust E.V."/>
            <person name="Berges J.A."/>
            <person name="Bowler C."/>
            <person name="Green B.R."/>
            <person name="Martinez D."/>
            <person name="Putnam N.H."/>
            <person name="Zhou S."/>
            <person name="Allen A.E."/>
            <person name="Apt K.E."/>
            <person name="Bechner M."/>
            <person name="Brzezinski M.A."/>
            <person name="Chaal B.K."/>
            <person name="Chiovitti A."/>
            <person name="Davis A.K."/>
            <person name="Demarest M.S."/>
            <person name="Detter J.C."/>
            <person name="Glavina T."/>
            <person name="Goodstein D."/>
            <person name="Hadi M.Z."/>
            <person name="Hellsten U."/>
            <person name="Hildebrand M."/>
            <person name="Jenkins B.D."/>
            <person name="Jurka J."/>
            <person name="Kapitonov V.V."/>
            <person name="Kroger N."/>
            <person name="Lau W.W."/>
            <person name="Lane T.W."/>
            <person name="Larimer F.W."/>
            <person name="Lippmeier J.C."/>
            <person name="Lucas S."/>
            <person name="Medina M."/>
            <person name="Montsant A."/>
            <person name="Obornik M."/>
            <person name="Parker M.S."/>
            <person name="Palenik B."/>
            <person name="Pazour G.J."/>
            <person name="Richardson P.M."/>
            <person name="Rynearson T.A."/>
            <person name="Saito M.A."/>
            <person name="Schwartz D.C."/>
            <person name="Thamatrakoln K."/>
            <person name="Valentin K."/>
            <person name="Vardi A."/>
            <person name="Wilkerson F.P."/>
            <person name="Rokhsar D.S."/>
        </authorList>
    </citation>
    <scope>NUCLEOTIDE SEQUENCE [LARGE SCALE GENOMIC DNA]</scope>
    <source>
        <strain evidence="2 3">CCMP1335</strain>
    </source>
</reference>
<feature type="domain" description="Aminotransferase class I/classII large" evidence="1">
    <location>
        <begin position="54"/>
        <end position="347"/>
    </location>
</feature>
<protein>
    <recommendedName>
        <fullName evidence="1">Aminotransferase class I/classII large domain-containing protein</fullName>
    </recommendedName>
</protein>
<dbReference type="GeneID" id="7451831"/>
<dbReference type="AlphaFoldDB" id="B8LDR5"/>
<dbReference type="PANTHER" id="PTHR43510">
    <property type="entry name" value="AMINOTRANSFERASE FUNCTION, HYPOTHETICAL (EUROFUNG)"/>
    <property type="match status" value="1"/>
</dbReference>
<dbReference type="InParanoid" id="B8LDR5"/>
<dbReference type="eggNOG" id="KOG0257">
    <property type="taxonomic scope" value="Eukaryota"/>
</dbReference>
<dbReference type="EMBL" id="DS999421">
    <property type="protein sequence ID" value="EED86527.1"/>
    <property type="molecule type" value="Genomic_DNA"/>
</dbReference>
<dbReference type="HOGENOM" id="CLU_017584_4_4_1"/>
<dbReference type="OMA" id="IKPAYCF"/>
<dbReference type="RefSeq" id="XP_002297202.1">
    <property type="nucleotide sequence ID" value="XM_002297166.1"/>
</dbReference>